<dbReference type="STRING" id="127582.A0A2Y9RP22"/>
<dbReference type="FunCoup" id="A0A2Y9RP22">
    <property type="interactions" value="348"/>
</dbReference>
<evidence type="ECO:0000256" key="3">
    <source>
        <dbReference type="RuleBase" id="RU102079"/>
    </source>
</evidence>
<dbReference type="FunFam" id="2.60.120.200:FF:000023">
    <property type="entry name" value="Galectin"/>
    <property type="match status" value="1"/>
</dbReference>
<dbReference type="GO" id="GO:0005634">
    <property type="term" value="C:nucleus"/>
    <property type="evidence" value="ECO:0007669"/>
    <property type="project" value="TreeGrafter"/>
</dbReference>
<evidence type="ECO:0000256" key="2">
    <source>
        <dbReference type="ARBA" id="ARBA00022737"/>
    </source>
</evidence>
<dbReference type="Proteomes" id="UP000248480">
    <property type="component" value="Unplaced"/>
</dbReference>
<dbReference type="InterPro" id="IPR013320">
    <property type="entry name" value="ConA-like_dom_sf"/>
</dbReference>
<dbReference type="Gene3D" id="2.60.120.200">
    <property type="match status" value="2"/>
</dbReference>
<evidence type="ECO:0000256" key="1">
    <source>
        <dbReference type="ARBA" id="ARBA00022734"/>
    </source>
</evidence>
<evidence type="ECO:0000313" key="5">
    <source>
        <dbReference type="Proteomes" id="UP000248480"/>
    </source>
</evidence>
<dbReference type="FunFam" id="2.60.120.200:FF:000078">
    <property type="entry name" value="Galectin"/>
    <property type="match status" value="1"/>
</dbReference>
<dbReference type="SMART" id="SM00276">
    <property type="entry name" value="GLECT"/>
    <property type="match status" value="2"/>
</dbReference>
<feature type="domain" description="Galectin" evidence="4">
    <location>
        <begin position="17"/>
        <end position="148"/>
    </location>
</feature>
<dbReference type="PROSITE" id="PS51304">
    <property type="entry name" value="GALECTIN"/>
    <property type="match status" value="2"/>
</dbReference>
<dbReference type="Pfam" id="PF00337">
    <property type="entry name" value="Gal-bind_lectin"/>
    <property type="match status" value="2"/>
</dbReference>
<feature type="domain" description="Galectin" evidence="4">
    <location>
        <begin position="228"/>
        <end position="356"/>
    </location>
</feature>
<dbReference type="GO" id="GO:0005829">
    <property type="term" value="C:cytosol"/>
    <property type="evidence" value="ECO:0007669"/>
    <property type="project" value="TreeGrafter"/>
</dbReference>
<proteinExistence type="predicted"/>
<protein>
    <recommendedName>
        <fullName evidence="3">Galectin</fullName>
    </recommendedName>
</protein>
<dbReference type="GeneID" id="101357071"/>
<dbReference type="InParanoid" id="A0A2Y9RP22"/>
<dbReference type="SMART" id="SM00908">
    <property type="entry name" value="Gal-bind_lectin"/>
    <property type="match status" value="2"/>
</dbReference>
<sequence length="356" mass="39374">MAFSSAQPPYLSPGVPFHGAILGGLHDGLQIIIKGTVLYCSGNRFAVNFQTGCSGNDIAFHFNPRFEEGGYVVCNTKQNGSWGPEERKMQMPFQMGKFFEIFVLVQSSDFKVAVNGSHFLQYSHRVPFHRVDTIAVQGPLQLHSVEFQQNSGAAPIQPVFSTVQFSQPACFPPKPKGRRPKPPGIWPANSAPVTQTIIHTMHNTPGQMFPNPGIPPMVYPSLTYTLPYFTAIPGGLYPSKSIIVSGTILPCAQRFHINLRSGSDIAFHLNPRFNENAVVRNTQINNSWGSEERSLPGKMPFSCGQNFSVWILCESYCLKVTVNGQHLCEYRHRLKNLPAINNLEVGGDIQLTNVQA</sequence>
<dbReference type="GO" id="GO:0016936">
    <property type="term" value="F:galactoside binding"/>
    <property type="evidence" value="ECO:0007669"/>
    <property type="project" value="TreeGrafter"/>
</dbReference>
<dbReference type="InterPro" id="IPR044156">
    <property type="entry name" value="Galectin-like"/>
</dbReference>
<accession>A0A2Y9RP22</accession>
<gene>
    <name evidence="6" type="primary">LOC101357071</name>
</gene>
<dbReference type="RefSeq" id="XP_023595406.1">
    <property type="nucleotide sequence ID" value="XM_023739638.1"/>
</dbReference>
<evidence type="ECO:0000259" key="4">
    <source>
        <dbReference type="PROSITE" id="PS51304"/>
    </source>
</evidence>
<dbReference type="InterPro" id="IPR001079">
    <property type="entry name" value="Galectin_CRD"/>
</dbReference>
<dbReference type="PANTHER" id="PTHR11346:SF80">
    <property type="entry name" value="GALECTIN-9C"/>
    <property type="match status" value="1"/>
</dbReference>
<reference evidence="6" key="1">
    <citation type="submission" date="2025-08" db="UniProtKB">
        <authorList>
            <consortium name="RefSeq"/>
        </authorList>
    </citation>
    <scope>IDENTIFICATION</scope>
</reference>
<name>A0A2Y9RP22_TRIMA</name>
<keyword evidence="2" id="KW-0677">Repeat</keyword>
<dbReference type="CDD" id="cd00070">
    <property type="entry name" value="GLECT"/>
    <property type="match status" value="2"/>
</dbReference>
<dbReference type="SUPFAM" id="SSF49899">
    <property type="entry name" value="Concanavalin A-like lectins/glucanases"/>
    <property type="match status" value="2"/>
</dbReference>
<evidence type="ECO:0000313" key="6">
    <source>
        <dbReference type="RefSeq" id="XP_023595406.1"/>
    </source>
</evidence>
<dbReference type="GO" id="GO:0032689">
    <property type="term" value="P:negative regulation of type II interferon production"/>
    <property type="evidence" value="ECO:0007669"/>
    <property type="project" value="TreeGrafter"/>
</dbReference>
<dbReference type="PANTHER" id="PTHR11346">
    <property type="entry name" value="GALECTIN"/>
    <property type="match status" value="1"/>
</dbReference>
<organism evidence="5 6">
    <name type="scientific">Trichechus manatus latirostris</name>
    <name type="common">Florida manatee</name>
    <dbReference type="NCBI Taxonomy" id="127582"/>
    <lineage>
        <taxon>Eukaryota</taxon>
        <taxon>Metazoa</taxon>
        <taxon>Chordata</taxon>
        <taxon>Craniata</taxon>
        <taxon>Vertebrata</taxon>
        <taxon>Euteleostomi</taxon>
        <taxon>Mammalia</taxon>
        <taxon>Eutheria</taxon>
        <taxon>Afrotheria</taxon>
        <taxon>Sirenia</taxon>
        <taxon>Trichechidae</taxon>
        <taxon>Trichechus</taxon>
    </lineage>
</organism>
<dbReference type="GO" id="GO:0030246">
    <property type="term" value="F:carbohydrate binding"/>
    <property type="evidence" value="ECO:0007669"/>
    <property type="project" value="UniProtKB-UniRule"/>
</dbReference>
<dbReference type="AlphaFoldDB" id="A0A2Y9RP22"/>
<keyword evidence="1 3" id="KW-0430">Lectin</keyword>
<keyword evidence="5" id="KW-1185">Reference proteome</keyword>
<dbReference type="GO" id="GO:2000562">
    <property type="term" value="P:negative regulation of CD4-positive, alpha-beta T cell proliferation"/>
    <property type="evidence" value="ECO:0007669"/>
    <property type="project" value="TreeGrafter"/>
</dbReference>
<dbReference type="GO" id="GO:0010628">
    <property type="term" value="P:positive regulation of gene expression"/>
    <property type="evidence" value="ECO:0007669"/>
    <property type="project" value="TreeGrafter"/>
</dbReference>